<dbReference type="AlphaFoldDB" id="A0AA39KQ33"/>
<evidence type="ECO:0000313" key="3">
    <source>
        <dbReference type="EMBL" id="KAK0169733.1"/>
    </source>
</evidence>
<reference evidence="3" key="1">
    <citation type="journal article" date="2023" name="bioRxiv">
        <title>Scaffold-level genome assemblies of two parasitoid biocontrol wasps reveal the parthenogenesis mechanism and an associated novel virus.</title>
        <authorList>
            <person name="Inwood S."/>
            <person name="Skelly J."/>
            <person name="Guhlin J."/>
            <person name="Harrop T."/>
            <person name="Goldson S."/>
            <person name="Dearden P."/>
        </authorList>
    </citation>
    <scope>NUCLEOTIDE SEQUENCE</scope>
    <source>
        <strain evidence="3">Irish</strain>
        <tissue evidence="3">Whole body</tissue>
    </source>
</reference>
<feature type="region of interest" description="Disordered" evidence="1">
    <location>
        <begin position="170"/>
        <end position="242"/>
    </location>
</feature>
<feature type="compositionally biased region" description="Polar residues" evidence="1">
    <location>
        <begin position="217"/>
        <end position="233"/>
    </location>
</feature>
<sequence>MRFHHSGLLKFGLSRKDTRHVVPRFAVNLARDTTVSLDILLKNIIGETRLGLNSVFSIKCHNCSSLTNVRTGKNHTSKNGALHAGVGCTCLNKILACSNFPTISTKLFKKYEREVEPAIEEAAKESCKRAAEEERGLVIENVEELCKQLSEEISQTIYGDLITLKKAIKEDKSETSQDDDPTRDINFDSGSSINLESQDDNSSSLNLQLESQNDNSASSMNLESQTYESNSSVALDAIFPSK</sequence>
<name>A0AA39KQ33_9HYME</name>
<comment type="caution">
    <text evidence="3">The sequence shown here is derived from an EMBL/GenBank/DDBJ whole genome shotgun (WGS) entry which is preliminary data.</text>
</comment>
<evidence type="ECO:0000313" key="4">
    <source>
        <dbReference type="Proteomes" id="UP001168990"/>
    </source>
</evidence>
<dbReference type="Proteomes" id="UP001168990">
    <property type="component" value="Unassembled WGS sequence"/>
</dbReference>
<dbReference type="InterPro" id="IPR049012">
    <property type="entry name" value="Mutator_transp_dom"/>
</dbReference>
<feature type="compositionally biased region" description="Basic and acidic residues" evidence="1">
    <location>
        <begin position="170"/>
        <end position="186"/>
    </location>
</feature>
<gene>
    <name evidence="3" type="ORF">PV328_010375</name>
</gene>
<evidence type="ECO:0000256" key="1">
    <source>
        <dbReference type="SAM" id="MobiDB-lite"/>
    </source>
</evidence>
<keyword evidence="4" id="KW-1185">Reference proteome</keyword>
<accession>A0AA39KQ33</accession>
<dbReference type="EMBL" id="JAQQBS010000004">
    <property type="protein sequence ID" value="KAK0169733.1"/>
    <property type="molecule type" value="Genomic_DNA"/>
</dbReference>
<evidence type="ECO:0000259" key="2">
    <source>
        <dbReference type="Pfam" id="PF20700"/>
    </source>
</evidence>
<feature type="domain" description="Mutator-like transposase" evidence="2">
    <location>
        <begin position="37"/>
        <end position="146"/>
    </location>
</feature>
<protein>
    <recommendedName>
        <fullName evidence="2">Mutator-like transposase domain-containing protein</fullName>
    </recommendedName>
</protein>
<feature type="compositionally biased region" description="Low complexity" evidence="1">
    <location>
        <begin position="194"/>
        <end position="216"/>
    </location>
</feature>
<reference evidence="3" key="2">
    <citation type="submission" date="2023-03" db="EMBL/GenBank/DDBJ databases">
        <authorList>
            <person name="Inwood S.N."/>
            <person name="Skelly J.G."/>
            <person name="Guhlin J."/>
            <person name="Harrop T.W.R."/>
            <person name="Goldson S.G."/>
            <person name="Dearden P.K."/>
        </authorList>
    </citation>
    <scope>NUCLEOTIDE SEQUENCE</scope>
    <source>
        <strain evidence="3">Irish</strain>
        <tissue evidence="3">Whole body</tissue>
    </source>
</reference>
<organism evidence="3 4">
    <name type="scientific">Microctonus aethiopoides</name>
    <dbReference type="NCBI Taxonomy" id="144406"/>
    <lineage>
        <taxon>Eukaryota</taxon>
        <taxon>Metazoa</taxon>
        <taxon>Ecdysozoa</taxon>
        <taxon>Arthropoda</taxon>
        <taxon>Hexapoda</taxon>
        <taxon>Insecta</taxon>
        <taxon>Pterygota</taxon>
        <taxon>Neoptera</taxon>
        <taxon>Endopterygota</taxon>
        <taxon>Hymenoptera</taxon>
        <taxon>Apocrita</taxon>
        <taxon>Ichneumonoidea</taxon>
        <taxon>Braconidae</taxon>
        <taxon>Euphorinae</taxon>
        <taxon>Microctonus</taxon>
    </lineage>
</organism>
<proteinExistence type="predicted"/>
<dbReference type="Pfam" id="PF20700">
    <property type="entry name" value="Mutator"/>
    <property type="match status" value="1"/>
</dbReference>